<sequence>MKNERILALILTVIISFNILLILNSMRRIGFEIALITFSILFLFLAIGVGAFFIADLKKNNNLTPKTKKIVLLIIILVPGLSVGGAVILYKALAIASGYPE</sequence>
<name>A0AAW7ZA24_9FIRM</name>
<comment type="caution">
    <text evidence="2">The sequence shown here is derived from an EMBL/GenBank/DDBJ whole genome shotgun (WGS) entry which is preliminary data.</text>
</comment>
<keyword evidence="1" id="KW-0812">Transmembrane</keyword>
<proteinExistence type="predicted"/>
<feature type="transmembrane region" description="Helical" evidence="1">
    <location>
        <begin position="6"/>
        <end position="23"/>
    </location>
</feature>
<keyword evidence="3" id="KW-1185">Reference proteome</keyword>
<reference evidence="2" key="2">
    <citation type="submission" date="2023-03" db="EMBL/GenBank/DDBJ databases">
        <authorList>
            <person name="Zhang Z."/>
        </authorList>
    </citation>
    <scope>NUCLEOTIDE SEQUENCE</scope>
    <source>
        <strain evidence="2">DSA</strain>
    </source>
</reference>
<feature type="transmembrane region" description="Helical" evidence="1">
    <location>
        <begin position="35"/>
        <end position="55"/>
    </location>
</feature>
<evidence type="ECO:0000313" key="2">
    <source>
        <dbReference type="EMBL" id="MDO7786320.1"/>
    </source>
</evidence>
<dbReference type="EMBL" id="JARPTC010000004">
    <property type="protein sequence ID" value="MDO7786320.1"/>
    <property type="molecule type" value="Genomic_DNA"/>
</dbReference>
<dbReference type="Proteomes" id="UP001172911">
    <property type="component" value="Unassembled WGS sequence"/>
</dbReference>
<evidence type="ECO:0000313" key="3">
    <source>
        <dbReference type="Proteomes" id="UP001172911"/>
    </source>
</evidence>
<dbReference type="AlphaFoldDB" id="A0AAW7ZA24"/>
<organism evidence="2 3">
    <name type="scientific">Desulforamulus aquiferis</name>
    <dbReference type="NCBI Taxonomy" id="1397668"/>
    <lineage>
        <taxon>Bacteria</taxon>
        <taxon>Bacillati</taxon>
        <taxon>Bacillota</taxon>
        <taxon>Clostridia</taxon>
        <taxon>Eubacteriales</taxon>
        <taxon>Peptococcaceae</taxon>
        <taxon>Desulforamulus</taxon>
    </lineage>
</organism>
<accession>A0AAW7ZA24</accession>
<protein>
    <submittedName>
        <fullName evidence="2">Uncharacterized protein</fullName>
    </submittedName>
</protein>
<evidence type="ECO:0000256" key="1">
    <source>
        <dbReference type="SAM" id="Phobius"/>
    </source>
</evidence>
<gene>
    <name evidence="2" type="ORF">P6N53_03690</name>
</gene>
<dbReference type="RefSeq" id="WP_304541278.1">
    <property type="nucleotide sequence ID" value="NZ_JARPTC010000004.1"/>
</dbReference>
<keyword evidence="1" id="KW-0472">Membrane</keyword>
<reference evidence="2" key="1">
    <citation type="journal article" date="2023" name="J. Hazard. Mater.">
        <title>Anaerobic biodegradation of pyrene and benzo[a]pyrene by a new sulfate-reducing Desulforamulus aquiferis strain DSA.</title>
        <authorList>
            <person name="Zhang Z."/>
            <person name="Sun J."/>
            <person name="Gong X."/>
            <person name="Wang C."/>
            <person name="Wang H."/>
        </authorList>
    </citation>
    <scope>NUCLEOTIDE SEQUENCE</scope>
    <source>
        <strain evidence="2">DSA</strain>
    </source>
</reference>
<feature type="transmembrane region" description="Helical" evidence="1">
    <location>
        <begin position="70"/>
        <end position="90"/>
    </location>
</feature>
<keyword evidence="1" id="KW-1133">Transmembrane helix</keyword>